<reference evidence="2" key="1">
    <citation type="submission" date="2016-04" db="EMBL/GenBank/DDBJ databases">
        <title>Cephalotus genome sequencing.</title>
        <authorList>
            <person name="Fukushima K."/>
            <person name="Hasebe M."/>
            <person name="Fang X."/>
        </authorList>
    </citation>
    <scope>NUCLEOTIDE SEQUENCE [LARGE SCALE GENOMIC DNA]</scope>
    <source>
        <strain evidence="2">cv. St1</strain>
    </source>
</reference>
<evidence type="ECO:0000313" key="1">
    <source>
        <dbReference type="EMBL" id="GAV92874.1"/>
    </source>
</evidence>
<dbReference type="EMBL" id="BDDD01011840">
    <property type="protein sequence ID" value="GAV92874.1"/>
    <property type="molecule type" value="Genomic_DNA"/>
</dbReference>
<dbReference type="PANTHER" id="PTHR33710:SF71">
    <property type="entry name" value="ENDONUCLEASE_EXONUCLEASE_PHOSPHATASE DOMAIN-CONTAINING PROTEIN"/>
    <property type="match status" value="1"/>
</dbReference>
<accession>A0A1Q3DK54</accession>
<gene>
    <name evidence="1" type="ORF">CFOL_v3_36252</name>
</gene>
<sequence>IYGLCDSRARKQLWSDIIFCARRFKNNPWTLLGDFNVTRFTHEHNNNGRVTKAMEEFNCALRSAELEDLRSTGLRFTWNNIIFGDSYSHIYNQGISDHTPISIHMRQQVQTAGRPFKFLNFWVDHTEFLSIVRHVWAQSHVGSPLKIIQMKLKSLKPHLKKLITRPDLVTINLRQELAMVQLALDGKPEDVDLKKQEIRTRNELAISAKNEEMFFKQKSRVQWLQEGDSNT</sequence>
<name>A0A1Q3DK54_CEPFO</name>
<keyword evidence="2" id="KW-1185">Reference proteome</keyword>
<dbReference type="Proteomes" id="UP000187406">
    <property type="component" value="Unassembled WGS sequence"/>
</dbReference>
<dbReference type="InterPro" id="IPR036691">
    <property type="entry name" value="Endo/exonu/phosph_ase_sf"/>
</dbReference>
<organism evidence="1 2">
    <name type="scientific">Cephalotus follicularis</name>
    <name type="common">Albany pitcher plant</name>
    <dbReference type="NCBI Taxonomy" id="3775"/>
    <lineage>
        <taxon>Eukaryota</taxon>
        <taxon>Viridiplantae</taxon>
        <taxon>Streptophyta</taxon>
        <taxon>Embryophyta</taxon>
        <taxon>Tracheophyta</taxon>
        <taxon>Spermatophyta</taxon>
        <taxon>Magnoliopsida</taxon>
        <taxon>eudicotyledons</taxon>
        <taxon>Gunneridae</taxon>
        <taxon>Pentapetalae</taxon>
        <taxon>rosids</taxon>
        <taxon>fabids</taxon>
        <taxon>Oxalidales</taxon>
        <taxon>Cephalotaceae</taxon>
        <taxon>Cephalotus</taxon>
    </lineage>
</organism>
<evidence type="ECO:0000313" key="2">
    <source>
        <dbReference type="Proteomes" id="UP000187406"/>
    </source>
</evidence>
<feature type="non-terminal residue" evidence="1">
    <location>
        <position position="231"/>
    </location>
</feature>
<protein>
    <recommendedName>
        <fullName evidence="3">Exo_endo_phos domain-containing protein</fullName>
    </recommendedName>
</protein>
<dbReference type="PANTHER" id="PTHR33710">
    <property type="entry name" value="BNAC02G09200D PROTEIN"/>
    <property type="match status" value="1"/>
</dbReference>
<feature type="non-terminal residue" evidence="1">
    <location>
        <position position="1"/>
    </location>
</feature>
<comment type="caution">
    <text evidence="1">The sequence shown here is derived from an EMBL/GenBank/DDBJ whole genome shotgun (WGS) entry which is preliminary data.</text>
</comment>
<dbReference type="Gene3D" id="3.60.10.10">
    <property type="entry name" value="Endonuclease/exonuclease/phosphatase"/>
    <property type="match status" value="1"/>
</dbReference>
<dbReference type="OrthoDB" id="1932741at2759"/>
<dbReference type="SUPFAM" id="SSF56219">
    <property type="entry name" value="DNase I-like"/>
    <property type="match status" value="1"/>
</dbReference>
<proteinExistence type="predicted"/>
<evidence type="ECO:0008006" key="3">
    <source>
        <dbReference type="Google" id="ProtNLM"/>
    </source>
</evidence>
<dbReference type="AlphaFoldDB" id="A0A1Q3DK54"/>
<dbReference type="InParanoid" id="A0A1Q3DK54"/>